<dbReference type="InterPro" id="IPR036249">
    <property type="entry name" value="Thioredoxin-like_sf"/>
</dbReference>
<dbReference type="InterPro" id="IPR050553">
    <property type="entry name" value="Thioredoxin_ResA/DsbE_sf"/>
</dbReference>
<feature type="compositionally biased region" description="Low complexity" evidence="1">
    <location>
        <begin position="36"/>
        <end position="46"/>
    </location>
</feature>
<gene>
    <name evidence="4" type="ORF">SAMN04489860_2303</name>
</gene>
<dbReference type="PANTHER" id="PTHR42852:SF17">
    <property type="entry name" value="THIOREDOXIN-LIKE PROTEIN HI_1115"/>
    <property type="match status" value="1"/>
</dbReference>
<accession>A0A1H1UVW0</accession>
<organism evidence="4 5">
    <name type="scientific">Paraoerskovia marina</name>
    <dbReference type="NCBI Taxonomy" id="545619"/>
    <lineage>
        <taxon>Bacteria</taxon>
        <taxon>Bacillati</taxon>
        <taxon>Actinomycetota</taxon>
        <taxon>Actinomycetes</taxon>
        <taxon>Micrococcales</taxon>
        <taxon>Cellulomonadaceae</taxon>
        <taxon>Paraoerskovia</taxon>
    </lineage>
</organism>
<dbReference type="Proteomes" id="UP000185663">
    <property type="component" value="Chromosome I"/>
</dbReference>
<evidence type="ECO:0000313" key="5">
    <source>
        <dbReference type="Proteomes" id="UP000185663"/>
    </source>
</evidence>
<dbReference type="PANTHER" id="PTHR42852">
    <property type="entry name" value="THIOL:DISULFIDE INTERCHANGE PROTEIN DSBE"/>
    <property type="match status" value="1"/>
</dbReference>
<dbReference type="Gene3D" id="3.40.30.10">
    <property type="entry name" value="Glutaredoxin"/>
    <property type="match status" value="1"/>
</dbReference>
<dbReference type="Pfam" id="PF00578">
    <property type="entry name" value="AhpC-TSA"/>
    <property type="match status" value="1"/>
</dbReference>
<dbReference type="RefSeq" id="WP_197675392.1">
    <property type="nucleotide sequence ID" value="NZ_LT629776.1"/>
</dbReference>
<sequence>MTATRARSAIGAAAGLALLLAGCASSTEPAAEETESSAPASETSTEASDDESQAGTTEDAADDASADEGTDVAVPAAMDFTAPTVSGGEIDAAALAGEPTVFWFWAPWCTVCRGEAPSVTQVAEDLDGEVTFVGVAGLGETDAMVEFVDSTGVTGFEHVVDADGSIWTGFGVVSQPSFVFVDADGEMETVVGAMGLESLESTSRDLVDG</sequence>
<evidence type="ECO:0000313" key="4">
    <source>
        <dbReference type="EMBL" id="SDS76236.1"/>
    </source>
</evidence>
<proteinExistence type="predicted"/>
<evidence type="ECO:0000256" key="1">
    <source>
        <dbReference type="SAM" id="MobiDB-lite"/>
    </source>
</evidence>
<feature type="signal peptide" evidence="2">
    <location>
        <begin position="1"/>
        <end position="30"/>
    </location>
</feature>
<dbReference type="InterPro" id="IPR000866">
    <property type="entry name" value="AhpC/TSA"/>
</dbReference>
<dbReference type="eggNOG" id="COG0526">
    <property type="taxonomic scope" value="Bacteria"/>
</dbReference>
<feature type="chain" id="PRO_5009262717" evidence="2">
    <location>
        <begin position="31"/>
        <end position="209"/>
    </location>
</feature>
<keyword evidence="2" id="KW-0732">Signal</keyword>
<dbReference type="InterPro" id="IPR013766">
    <property type="entry name" value="Thioredoxin_domain"/>
</dbReference>
<protein>
    <submittedName>
        <fullName evidence="4">Thiol-disulfide isomerase or thioredoxin</fullName>
    </submittedName>
</protein>
<feature type="region of interest" description="Disordered" evidence="1">
    <location>
        <begin position="25"/>
        <end position="68"/>
    </location>
</feature>
<evidence type="ECO:0000256" key="2">
    <source>
        <dbReference type="SAM" id="SignalP"/>
    </source>
</evidence>
<dbReference type="AlphaFoldDB" id="A0A1H1UVW0"/>
<dbReference type="GO" id="GO:0016853">
    <property type="term" value="F:isomerase activity"/>
    <property type="evidence" value="ECO:0007669"/>
    <property type="project" value="UniProtKB-KW"/>
</dbReference>
<feature type="compositionally biased region" description="Acidic residues" evidence="1">
    <location>
        <begin position="59"/>
        <end position="68"/>
    </location>
</feature>
<reference evidence="5" key="1">
    <citation type="submission" date="2016-10" db="EMBL/GenBank/DDBJ databases">
        <authorList>
            <person name="Varghese N."/>
            <person name="Submissions S."/>
        </authorList>
    </citation>
    <scope>NUCLEOTIDE SEQUENCE [LARGE SCALE GENOMIC DNA]</scope>
    <source>
        <strain evidence="5">DSM 22126</strain>
    </source>
</reference>
<dbReference type="PROSITE" id="PS51352">
    <property type="entry name" value="THIOREDOXIN_2"/>
    <property type="match status" value="1"/>
</dbReference>
<dbReference type="GO" id="GO:0016491">
    <property type="term" value="F:oxidoreductase activity"/>
    <property type="evidence" value="ECO:0007669"/>
    <property type="project" value="InterPro"/>
</dbReference>
<dbReference type="STRING" id="545619.SAMN04489860_2303"/>
<keyword evidence="5" id="KW-1185">Reference proteome</keyword>
<dbReference type="EMBL" id="LT629776">
    <property type="protein sequence ID" value="SDS76236.1"/>
    <property type="molecule type" value="Genomic_DNA"/>
</dbReference>
<dbReference type="SUPFAM" id="SSF52833">
    <property type="entry name" value="Thioredoxin-like"/>
    <property type="match status" value="1"/>
</dbReference>
<dbReference type="PROSITE" id="PS51257">
    <property type="entry name" value="PROKAR_LIPOPROTEIN"/>
    <property type="match status" value="1"/>
</dbReference>
<name>A0A1H1UVW0_9CELL</name>
<feature type="domain" description="Thioredoxin" evidence="3">
    <location>
        <begin position="71"/>
        <end position="209"/>
    </location>
</feature>
<dbReference type="GO" id="GO:0016209">
    <property type="term" value="F:antioxidant activity"/>
    <property type="evidence" value="ECO:0007669"/>
    <property type="project" value="InterPro"/>
</dbReference>
<keyword evidence="4" id="KW-0413">Isomerase</keyword>
<evidence type="ECO:0000259" key="3">
    <source>
        <dbReference type="PROSITE" id="PS51352"/>
    </source>
</evidence>